<dbReference type="EMBL" id="BLLS01000114">
    <property type="protein sequence ID" value="GFH87693.1"/>
    <property type="molecule type" value="Genomic_DNA"/>
</dbReference>
<dbReference type="EMBL" id="SRZA01000028">
    <property type="protein sequence ID" value="TGY02656.1"/>
    <property type="molecule type" value="Genomic_DNA"/>
</dbReference>
<gene>
    <name evidence="3" type="ORF">D7Y07_13155</name>
    <name evidence="4" type="ORF">E4T97_02985</name>
    <name evidence="5" type="ORF">E5356_10255</name>
    <name evidence="2" type="ORF">IMSAGC001_03121</name>
</gene>
<dbReference type="Proteomes" id="UP000491181">
    <property type="component" value="Unassembled WGS sequence"/>
</dbReference>
<evidence type="ECO:0000256" key="1">
    <source>
        <dbReference type="SAM" id="SignalP"/>
    </source>
</evidence>
<reference evidence="5 8" key="3">
    <citation type="submission" date="2019-04" db="EMBL/GenBank/DDBJ databases">
        <title>Microbes associate with the intestines of laboratory mice.</title>
        <authorList>
            <person name="Navarre W."/>
            <person name="Wong E."/>
            <person name="Huang K."/>
            <person name="Tropini C."/>
            <person name="Ng K."/>
            <person name="Yu B."/>
        </authorList>
    </citation>
    <scope>NUCLEOTIDE SEQUENCE [LARGE SCALE GENOMIC DNA]</scope>
    <source>
        <strain evidence="5 8">NM70_E10</strain>
    </source>
</reference>
<dbReference type="Pfam" id="PF11589">
    <property type="entry name" value="DUF3244"/>
    <property type="match status" value="1"/>
</dbReference>
<dbReference type="Proteomes" id="UP000267159">
    <property type="component" value="Unassembled WGS sequence"/>
</dbReference>
<reference evidence="4 7" key="2">
    <citation type="submission" date="2019-03" db="EMBL/GenBank/DDBJ databases">
        <title>Diversity of the mouse oral microbiome.</title>
        <authorList>
            <person name="Joseph S."/>
            <person name="Aduse-Opoku J."/>
            <person name="Curtis M."/>
            <person name="Wade W."/>
            <person name="Hashim A."/>
        </authorList>
    </citation>
    <scope>NUCLEOTIDE SEQUENCE [LARGE SCALE GENOMIC DNA]</scope>
    <source>
        <strain evidence="4 7">P2318</strain>
    </source>
</reference>
<evidence type="ECO:0000313" key="7">
    <source>
        <dbReference type="Proteomes" id="UP000298073"/>
    </source>
</evidence>
<reference evidence="2 9" key="4">
    <citation type="journal article" date="2020" name="Microbiome">
        <title>Single-cell genomics of uncultured bacteria reveals dietary fiber responders in the mouse gut microbiota.</title>
        <authorList>
            <person name="Chijiiwa R."/>
            <person name="Hosokawa M."/>
            <person name="Kogawa M."/>
            <person name="Nishikawa Y."/>
            <person name="Ide K."/>
            <person name="Sakanashi C."/>
            <person name="Takahashi K."/>
            <person name="Takeyama H."/>
        </authorList>
    </citation>
    <scope>NUCLEOTIDE SEQUENCE [LARGE SCALE GENOMIC DNA]</scope>
    <source>
        <strain evidence="2">IMSAGC_001</strain>
    </source>
</reference>
<organism evidence="3 6">
    <name type="scientific">Bacteroides acidifaciens</name>
    <dbReference type="NCBI Taxonomy" id="85831"/>
    <lineage>
        <taxon>Bacteria</taxon>
        <taxon>Pseudomonadati</taxon>
        <taxon>Bacteroidota</taxon>
        <taxon>Bacteroidia</taxon>
        <taxon>Bacteroidales</taxon>
        <taxon>Bacteroidaceae</taxon>
        <taxon>Bacteroides</taxon>
    </lineage>
</organism>
<evidence type="ECO:0000313" key="5">
    <source>
        <dbReference type="EMBL" id="TGY02656.1"/>
    </source>
</evidence>
<dbReference type="EMBL" id="SPPV01000004">
    <property type="protein sequence ID" value="TFU51808.1"/>
    <property type="molecule type" value="Genomic_DNA"/>
</dbReference>
<evidence type="ECO:0000313" key="8">
    <source>
        <dbReference type="Proteomes" id="UP000305751"/>
    </source>
</evidence>
<dbReference type="RefSeq" id="WP_024986910.1">
    <property type="nucleotide sequence ID" value="NZ_BLLS01000114.1"/>
</dbReference>
<dbReference type="Gene3D" id="2.60.40.3080">
    <property type="match status" value="1"/>
</dbReference>
<protein>
    <submittedName>
        <fullName evidence="3">DUF3244 domain-containing protein</fullName>
    </submittedName>
</protein>
<dbReference type="GeneID" id="93047457"/>
<comment type="caution">
    <text evidence="3">The sequence shown here is derived from an EMBL/GenBank/DDBJ whole genome shotgun (WGS) entry which is preliminary data.</text>
</comment>
<reference evidence="3 6" key="1">
    <citation type="submission" date="2018-09" db="EMBL/GenBank/DDBJ databases">
        <title>Murine metabolic-syndrome-specific gut microbial biobank.</title>
        <authorList>
            <person name="Liu C."/>
        </authorList>
    </citation>
    <scope>NUCLEOTIDE SEQUENCE [LARGE SCALE GENOMIC DNA]</scope>
    <source>
        <strain evidence="3 6">0.1X-D8-26</strain>
    </source>
</reference>
<dbReference type="EMBL" id="RAZM01000045">
    <property type="protein sequence ID" value="RLT79524.1"/>
    <property type="molecule type" value="Genomic_DNA"/>
</dbReference>
<evidence type="ECO:0000313" key="2">
    <source>
        <dbReference type="EMBL" id="GFH87693.1"/>
    </source>
</evidence>
<proteinExistence type="predicted"/>
<keyword evidence="8" id="KW-1185">Reference proteome</keyword>
<feature type="chain" id="PRO_5044594501" evidence="1">
    <location>
        <begin position="23"/>
        <end position="135"/>
    </location>
</feature>
<dbReference type="Proteomes" id="UP000305751">
    <property type="component" value="Unassembled WGS sequence"/>
</dbReference>
<accession>A0A3L7YZ24</accession>
<evidence type="ECO:0000313" key="6">
    <source>
        <dbReference type="Proteomes" id="UP000267159"/>
    </source>
</evidence>
<evidence type="ECO:0000313" key="9">
    <source>
        <dbReference type="Proteomes" id="UP000491181"/>
    </source>
</evidence>
<feature type="signal peptide" evidence="1">
    <location>
        <begin position="1"/>
        <end position="22"/>
    </location>
</feature>
<evidence type="ECO:0000313" key="4">
    <source>
        <dbReference type="EMBL" id="TFU51808.1"/>
    </source>
</evidence>
<sequence>MKKLLFLFLLGILPLNFIVGNAGCYSTQNNNVYLVHNQRTIILKGKKENKTSRTLKIYPVEAFLENKVLSLNFLSELPSVVVTVTNVETNNVVSQDIFTSYIGTLSIDLSTEEMGNYKIEIVAGEYELTGDFVLE</sequence>
<dbReference type="InterPro" id="IPR021638">
    <property type="entry name" value="DUF3244"/>
</dbReference>
<dbReference type="Proteomes" id="UP000298073">
    <property type="component" value="Unassembled WGS sequence"/>
</dbReference>
<keyword evidence="1" id="KW-0732">Signal</keyword>
<name>A0A3L7YZ24_9BACE</name>
<evidence type="ECO:0000313" key="3">
    <source>
        <dbReference type="EMBL" id="RLT79524.1"/>
    </source>
</evidence>
<dbReference type="AlphaFoldDB" id="A0A3L7YZ24"/>